<keyword evidence="1" id="KW-0732">Signal</keyword>
<dbReference type="InterPro" id="IPR043708">
    <property type="entry name" value="DUF5648"/>
</dbReference>
<accession>A0ABS6THW4</accession>
<protein>
    <recommendedName>
        <fullName evidence="2">DUF5648 domain-containing protein</fullName>
    </recommendedName>
</protein>
<evidence type="ECO:0000313" key="3">
    <source>
        <dbReference type="EMBL" id="MBV7392487.1"/>
    </source>
</evidence>
<dbReference type="Proteomes" id="UP000774130">
    <property type="component" value="Unassembled WGS sequence"/>
</dbReference>
<dbReference type="RefSeq" id="WP_218327701.1">
    <property type="nucleotide sequence ID" value="NZ_JAHUZB010000014.1"/>
</dbReference>
<evidence type="ECO:0000259" key="2">
    <source>
        <dbReference type="Pfam" id="PF18885"/>
    </source>
</evidence>
<gene>
    <name evidence="3" type="ORF">KUA55_17695</name>
</gene>
<feature type="chain" id="PRO_5046111576" description="DUF5648 domain-containing protein" evidence="1">
    <location>
        <begin position="27"/>
        <end position="178"/>
    </location>
</feature>
<dbReference type="Pfam" id="PF18885">
    <property type="entry name" value="DUF5648"/>
    <property type="match status" value="1"/>
</dbReference>
<organism evidence="3 4">
    <name type="scientific">Enterococcus alishanensis</name>
    <dbReference type="NCBI Taxonomy" id="1303817"/>
    <lineage>
        <taxon>Bacteria</taxon>
        <taxon>Bacillati</taxon>
        <taxon>Bacillota</taxon>
        <taxon>Bacilli</taxon>
        <taxon>Lactobacillales</taxon>
        <taxon>Enterococcaceae</taxon>
        <taxon>Enterococcus</taxon>
    </lineage>
</organism>
<evidence type="ECO:0000256" key="1">
    <source>
        <dbReference type="SAM" id="SignalP"/>
    </source>
</evidence>
<comment type="caution">
    <text evidence="3">The sequence shown here is derived from an EMBL/GenBank/DDBJ whole genome shotgun (WGS) entry which is preliminary data.</text>
</comment>
<feature type="domain" description="DUF5648" evidence="2">
    <location>
        <begin position="31"/>
        <end position="157"/>
    </location>
</feature>
<keyword evidence="4" id="KW-1185">Reference proteome</keyword>
<dbReference type="EMBL" id="JAHUZB010000014">
    <property type="protein sequence ID" value="MBV7392487.1"/>
    <property type="molecule type" value="Genomic_DNA"/>
</dbReference>
<sequence length="178" mass="19871">MSKLKKFFLFGIVGIAGTLTFQSVSADASTLLRVYNPNSGEHHYTLSFDERNSLVQVGWKNEGKAWIVPDQGTPVYRLYNPNAGDHHYTLDDNEKTFLENSGWKYEGVSWQSGGSTPVYRLYNPNAKTGSHHYTLSSNERDDLVKAGWKSEGTGFYSTFEGIMGFPAPNDSVMEPGGW</sequence>
<feature type="signal peptide" evidence="1">
    <location>
        <begin position="1"/>
        <end position="26"/>
    </location>
</feature>
<evidence type="ECO:0000313" key="4">
    <source>
        <dbReference type="Proteomes" id="UP000774130"/>
    </source>
</evidence>
<proteinExistence type="predicted"/>
<reference evidence="3 4" key="1">
    <citation type="submission" date="2021-06" db="EMBL/GenBank/DDBJ databases">
        <title>Enterococcus alishanensis sp. nov., a novel lactic acid bacterium isolated from fresh coffee beans.</title>
        <authorList>
            <person name="Chen Y.-S."/>
        </authorList>
    </citation>
    <scope>NUCLEOTIDE SEQUENCE [LARGE SCALE GENOMIC DNA]</scope>
    <source>
        <strain evidence="3 4">ALS3</strain>
    </source>
</reference>
<name>A0ABS6THW4_9ENTE</name>